<dbReference type="InterPro" id="IPR041614">
    <property type="entry name" value="DprA_WH"/>
</dbReference>
<accession>A0A1W9I4T5</accession>
<dbReference type="Gene3D" id="3.40.50.450">
    <property type="match status" value="1"/>
</dbReference>
<gene>
    <name evidence="4" type="ORF">A4S15_03485</name>
</gene>
<evidence type="ECO:0000313" key="4">
    <source>
        <dbReference type="EMBL" id="OQW54675.1"/>
    </source>
</evidence>
<comment type="similarity">
    <text evidence="1">Belongs to the DprA/Smf family.</text>
</comment>
<comment type="caution">
    <text evidence="4">The sequence shown here is derived from an EMBL/GenBank/DDBJ whole genome shotgun (WGS) entry which is preliminary data.</text>
</comment>
<dbReference type="AlphaFoldDB" id="A0A1W9I4T5"/>
<organism evidence="4 5">
    <name type="scientific">Candidatus Raskinella chloraquaticus</name>
    <dbReference type="NCBI Taxonomy" id="1951219"/>
    <lineage>
        <taxon>Bacteria</taxon>
        <taxon>Pseudomonadati</taxon>
        <taxon>Pseudomonadota</taxon>
        <taxon>Alphaproteobacteria</taxon>
        <taxon>Hyphomicrobiales</taxon>
        <taxon>Phreatobacteraceae</taxon>
        <taxon>Candidatus Raskinella</taxon>
    </lineage>
</organism>
<dbReference type="InterPro" id="IPR003488">
    <property type="entry name" value="DprA"/>
</dbReference>
<dbReference type="Proteomes" id="UP000192872">
    <property type="component" value="Unassembled WGS sequence"/>
</dbReference>
<proteinExistence type="inferred from homology"/>
<evidence type="ECO:0000256" key="1">
    <source>
        <dbReference type="ARBA" id="ARBA00006525"/>
    </source>
</evidence>
<dbReference type="NCBIfam" id="TIGR00732">
    <property type="entry name" value="dprA"/>
    <property type="match status" value="1"/>
</dbReference>
<protein>
    <submittedName>
        <fullName evidence="4">DNA processing protein DprA</fullName>
    </submittedName>
</protein>
<dbReference type="Pfam" id="PF17782">
    <property type="entry name" value="WHD_DprA"/>
    <property type="match status" value="1"/>
</dbReference>
<dbReference type="PANTHER" id="PTHR43022:SF1">
    <property type="entry name" value="PROTEIN SMF"/>
    <property type="match status" value="1"/>
</dbReference>
<evidence type="ECO:0000259" key="2">
    <source>
        <dbReference type="Pfam" id="PF02481"/>
    </source>
</evidence>
<dbReference type="InterPro" id="IPR057666">
    <property type="entry name" value="DrpA_SLOG"/>
</dbReference>
<dbReference type="PANTHER" id="PTHR43022">
    <property type="entry name" value="PROTEIN SMF"/>
    <property type="match status" value="1"/>
</dbReference>
<dbReference type="SUPFAM" id="SSF102405">
    <property type="entry name" value="MCP/YpsA-like"/>
    <property type="match status" value="1"/>
</dbReference>
<dbReference type="InterPro" id="IPR036388">
    <property type="entry name" value="WH-like_DNA-bd_sf"/>
</dbReference>
<dbReference type="RefSeq" id="WP_376803697.1">
    <property type="nucleotide sequence ID" value="NZ_LWDL01000001.1"/>
</dbReference>
<evidence type="ECO:0000259" key="3">
    <source>
        <dbReference type="Pfam" id="PF17782"/>
    </source>
</evidence>
<dbReference type="Gene3D" id="1.10.10.10">
    <property type="entry name" value="Winged helix-like DNA-binding domain superfamily/Winged helix DNA-binding domain"/>
    <property type="match status" value="1"/>
</dbReference>
<dbReference type="Pfam" id="PF02481">
    <property type="entry name" value="DNA_processg_A"/>
    <property type="match status" value="1"/>
</dbReference>
<name>A0A1W9I4T5_9HYPH</name>
<evidence type="ECO:0000313" key="5">
    <source>
        <dbReference type="Proteomes" id="UP000192872"/>
    </source>
</evidence>
<dbReference type="GO" id="GO:0009294">
    <property type="term" value="P:DNA-mediated transformation"/>
    <property type="evidence" value="ECO:0007669"/>
    <property type="project" value="InterPro"/>
</dbReference>
<sequence>MNRRSLSDSERRDWLRLSRTEQVGPVTFQRLLERFGSAAAAIEALPTLARRGGRAGGLKLPSLAVIEDEMAAHHKTGARLIAWCEPDYPAPLAATEDAPPLIAVVGHTHLLHKPSLGIVGARSASLNGKRMAERLAAQLGEAGLVITSGLARGIDAAAHRGALKTGTVGVVAGGVDVIYPQENRELYAALREQGAIVSEMPPGTEPQARHFPRRNRIISGLSQGVLVIEAAFNSGSLITARLAAEQGREVFAVPGSPAEPRCRGSNNLLRDGATMVEEAADVLKLLATLRPLSEPPAPPMTGAPLSLTEDQLAEARAILLENLDGTPTAVDDLIRECQLSPAAVQLILLELELAGRLERHSGNRVSLVLL</sequence>
<feature type="domain" description="DprA winged helix" evidence="3">
    <location>
        <begin position="308"/>
        <end position="363"/>
    </location>
</feature>
<dbReference type="Pfam" id="PF21102">
    <property type="entry name" value="DprA_N"/>
    <property type="match status" value="1"/>
</dbReference>
<dbReference type="STRING" id="1827387.A4S15_03485"/>
<dbReference type="EMBL" id="LWDL01000001">
    <property type="protein sequence ID" value="OQW54675.1"/>
    <property type="molecule type" value="Genomic_DNA"/>
</dbReference>
<feature type="domain" description="Smf/DprA SLOG" evidence="2">
    <location>
        <begin position="80"/>
        <end position="286"/>
    </location>
</feature>
<reference evidence="4 5" key="1">
    <citation type="journal article" date="2017" name="Water Res.">
        <title>Comammox in drinking water systems.</title>
        <authorList>
            <person name="Wang Y."/>
            <person name="Ma L."/>
            <person name="Mao Y."/>
            <person name="Jiang X."/>
            <person name="Xia Y."/>
            <person name="Yu K."/>
            <person name="Li B."/>
            <person name="Zhang T."/>
        </authorList>
    </citation>
    <scope>NUCLEOTIDE SEQUENCE [LARGE SCALE GENOMIC DNA]</scope>
    <source>
        <strain evidence="4">SG_bin8</strain>
    </source>
</reference>